<dbReference type="EMBL" id="JADIML010000229">
    <property type="protein sequence ID" value="MBO8463931.1"/>
    <property type="molecule type" value="Genomic_DNA"/>
</dbReference>
<sequence>MKNIVKKNQIIITALSIMIAVAGYLNFSGRELTIPDDGLEVSNTSVKEEEQTKQDTNESEPGTEEQTEETLVDTMDISDADEVSSVASNEGAIGNQDDAQVSAPVQDSIESDISDT</sequence>
<feature type="compositionally biased region" description="Basic and acidic residues" evidence="1">
    <location>
        <begin position="46"/>
        <end position="56"/>
    </location>
</feature>
<keyword evidence="2" id="KW-1133">Transmembrane helix</keyword>
<feature type="non-terminal residue" evidence="3">
    <location>
        <position position="116"/>
    </location>
</feature>
<dbReference type="Pfam" id="PF12685">
    <property type="entry name" value="SpoIIIAH"/>
    <property type="match status" value="1"/>
</dbReference>
<accession>A0A9D9I2P8</accession>
<comment type="caution">
    <text evidence="3">The sequence shown here is derived from an EMBL/GenBank/DDBJ whole genome shotgun (WGS) entry which is preliminary data.</text>
</comment>
<dbReference type="AlphaFoldDB" id="A0A9D9I2P8"/>
<dbReference type="Proteomes" id="UP000823618">
    <property type="component" value="Unassembled WGS sequence"/>
</dbReference>
<keyword evidence="2" id="KW-0472">Membrane</keyword>
<evidence type="ECO:0000313" key="4">
    <source>
        <dbReference type="Proteomes" id="UP000823618"/>
    </source>
</evidence>
<feature type="region of interest" description="Disordered" evidence="1">
    <location>
        <begin position="32"/>
        <end position="116"/>
    </location>
</feature>
<evidence type="ECO:0000256" key="2">
    <source>
        <dbReference type="SAM" id="Phobius"/>
    </source>
</evidence>
<gene>
    <name evidence="3" type="ORF">IAC13_08375</name>
</gene>
<proteinExistence type="predicted"/>
<feature type="transmembrane region" description="Helical" evidence="2">
    <location>
        <begin position="9"/>
        <end position="27"/>
    </location>
</feature>
<dbReference type="InterPro" id="IPR024232">
    <property type="entry name" value="SpoIIIAH"/>
</dbReference>
<reference evidence="3" key="1">
    <citation type="submission" date="2020-10" db="EMBL/GenBank/DDBJ databases">
        <authorList>
            <person name="Gilroy R."/>
        </authorList>
    </citation>
    <scope>NUCLEOTIDE SEQUENCE</scope>
    <source>
        <strain evidence="3">E3-2379</strain>
    </source>
</reference>
<evidence type="ECO:0000313" key="3">
    <source>
        <dbReference type="EMBL" id="MBO8463931.1"/>
    </source>
</evidence>
<name>A0A9D9I2P8_9FIRM</name>
<protein>
    <submittedName>
        <fullName evidence="3">SpoIIIAH-like family protein</fullName>
    </submittedName>
</protein>
<evidence type="ECO:0000256" key="1">
    <source>
        <dbReference type="SAM" id="MobiDB-lite"/>
    </source>
</evidence>
<reference evidence="3" key="2">
    <citation type="journal article" date="2021" name="PeerJ">
        <title>Extensive microbial diversity within the chicken gut microbiome revealed by metagenomics and culture.</title>
        <authorList>
            <person name="Gilroy R."/>
            <person name="Ravi A."/>
            <person name="Getino M."/>
            <person name="Pursley I."/>
            <person name="Horton D.L."/>
            <person name="Alikhan N.F."/>
            <person name="Baker D."/>
            <person name="Gharbi K."/>
            <person name="Hall N."/>
            <person name="Watson M."/>
            <person name="Adriaenssens E.M."/>
            <person name="Foster-Nyarko E."/>
            <person name="Jarju S."/>
            <person name="Secka A."/>
            <person name="Antonio M."/>
            <person name="Oren A."/>
            <person name="Chaudhuri R.R."/>
            <person name="La Ragione R."/>
            <person name="Hildebrand F."/>
            <person name="Pallen M.J."/>
        </authorList>
    </citation>
    <scope>NUCLEOTIDE SEQUENCE</scope>
    <source>
        <strain evidence="3">E3-2379</strain>
    </source>
</reference>
<organism evidence="3 4">
    <name type="scientific">Candidatus Scybalomonas excrementavium</name>
    <dbReference type="NCBI Taxonomy" id="2840943"/>
    <lineage>
        <taxon>Bacteria</taxon>
        <taxon>Bacillati</taxon>
        <taxon>Bacillota</taxon>
        <taxon>Clostridia</taxon>
        <taxon>Lachnospirales</taxon>
        <taxon>Lachnospiraceae</taxon>
        <taxon>Lachnospiraceae incertae sedis</taxon>
        <taxon>Candidatus Scybalomonas</taxon>
    </lineage>
</organism>
<feature type="compositionally biased region" description="Acidic residues" evidence="1">
    <location>
        <begin position="57"/>
        <end position="82"/>
    </location>
</feature>
<keyword evidence="2" id="KW-0812">Transmembrane</keyword>